<protein>
    <recommendedName>
        <fullName evidence="6">S-protein homolog</fullName>
    </recommendedName>
</protein>
<feature type="chain" id="PRO_5025097592" description="S-protein homolog" evidence="6">
    <location>
        <begin position="20"/>
        <end position="147"/>
    </location>
</feature>
<sequence>MEHKLFIIFIVANFFQAMAFEEKLTCNIFLDKYTVYVANLLPSGNPDPLTAHCASKDWEVWNSTIAANQNISWSFCNSFIGRTLFFCHLFWGWRDASFDVFNSKLKASCFGLVCYWEVRSDGMYLSGSYPPMNFKKMHDWNNPKHNI</sequence>
<comment type="similarity">
    <text evidence="2 6">Belongs to the plant self-incompatibility (S1) protein family.</text>
</comment>
<dbReference type="OrthoDB" id="1848419at2759"/>
<dbReference type="EMBL" id="KV014877">
    <property type="protein sequence ID" value="KZV21776.1"/>
    <property type="molecule type" value="Genomic_DNA"/>
</dbReference>
<keyword evidence="4 6" id="KW-0964">Secreted</keyword>
<reference evidence="7 8" key="1">
    <citation type="journal article" date="2015" name="Proc. Natl. Acad. Sci. U.S.A.">
        <title>The resurrection genome of Boea hygrometrica: A blueprint for survival of dehydration.</title>
        <authorList>
            <person name="Xiao L."/>
            <person name="Yang G."/>
            <person name="Zhang L."/>
            <person name="Yang X."/>
            <person name="Zhao S."/>
            <person name="Ji Z."/>
            <person name="Zhou Q."/>
            <person name="Hu M."/>
            <person name="Wang Y."/>
            <person name="Chen M."/>
            <person name="Xu Y."/>
            <person name="Jin H."/>
            <person name="Xiao X."/>
            <person name="Hu G."/>
            <person name="Bao F."/>
            <person name="Hu Y."/>
            <person name="Wan P."/>
            <person name="Li L."/>
            <person name="Deng X."/>
            <person name="Kuang T."/>
            <person name="Xiang C."/>
            <person name="Zhu J.K."/>
            <person name="Oliver M.J."/>
            <person name="He Y."/>
        </authorList>
    </citation>
    <scope>NUCLEOTIDE SEQUENCE [LARGE SCALE GENOMIC DNA]</scope>
    <source>
        <strain evidence="8">cv. XS01</strain>
    </source>
</reference>
<dbReference type="GO" id="GO:0060320">
    <property type="term" value="P:rejection of self pollen"/>
    <property type="evidence" value="ECO:0007669"/>
    <property type="project" value="UniProtKB-KW"/>
</dbReference>
<dbReference type="Proteomes" id="UP000250235">
    <property type="component" value="Unassembled WGS sequence"/>
</dbReference>
<proteinExistence type="inferred from homology"/>
<dbReference type="AlphaFoldDB" id="A0A2Z7AJW5"/>
<dbReference type="Pfam" id="PF05938">
    <property type="entry name" value="Self-incomp_S1"/>
    <property type="match status" value="1"/>
</dbReference>
<evidence type="ECO:0000313" key="7">
    <source>
        <dbReference type="EMBL" id="KZV21776.1"/>
    </source>
</evidence>
<feature type="signal peptide" evidence="6">
    <location>
        <begin position="1"/>
        <end position="19"/>
    </location>
</feature>
<dbReference type="PANTHER" id="PTHR31232:SF61">
    <property type="entry name" value="S-PROTEIN HOMOLOG"/>
    <property type="match status" value="1"/>
</dbReference>
<evidence type="ECO:0000256" key="1">
    <source>
        <dbReference type="ARBA" id="ARBA00004613"/>
    </source>
</evidence>
<dbReference type="PANTHER" id="PTHR31232">
    <property type="match status" value="1"/>
</dbReference>
<keyword evidence="3 6" id="KW-0713">Self-incompatibility</keyword>
<evidence type="ECO:0000256" key="2">
    <source>
        <dbReference type="ARBA" id="ARBA00005581"/>
    </source>
</evidence>
<dbReference type="GO" id="GO:0005576">
    <property type="term" value="C:extracellular region"/>
    <property type="evidence" value="ECO:0007669"/>
    <property type="project" value="UniProtKB-SubCell"/>
</dbReference>
<dbReference type="InterPro" id="IPR010264">
    <property type="entry name" value="Self-incomp_S1"/>
</dbReference>
<evidence type="ECO:0000256" key="5">
    <source>
        <dbReference type="ARBA" id="ARBA00022729"/>
    </source>
</evidence>
<comment type="subcellular location">
    <subcellularLocation>
        <location evidence="1 6">Secreted</location>
    </subcellularLocation>
</comment>
<evidence type="ECO:0000256" key="3">
    <source>
        <dbReference type="ARBA" id="ARBA00022471"/>
    </source>
</evidence>
<keyword evidence="8" id="KW-1185">Reference proteome</keyword>
<gene>
    <name evidence="7" type="ORF">F511_02934</name>
</gene>
<keyword evidence="5 6" id="KW-0732">Signal</keyword>
<organism evidence="7 8">
    <name type="scientific">Dorcoceras hygrometricum</name>
    <dbReference type="NCBI Taxonomy" id="472368"/>
    <lineage>
        <taxon>Eukaryota</taxon>
        <taxon>Viridiplantae</taxon>
        <taxon>Streptophyta</taxon>
        <taxon>Embryophyta</taxon>
        <taxon>Tracheophyta</taxon>
        <taxon>Spermatophyta</taxon>
        <taxon>Magnoliopsida</taxon>
        <taxon>eudicotyledons</taxon>
        <taxon>Gunneridae</taxon>
        <taxon>Pentapetalae</taxon>
        <taxon>asterids</taxon>
        <taxon>lamiids</taxon>
        <taxon>Lamiales</taxon>
        <taxon>Gesneriaceae</taxon>
        <taxon>Didymocarpoideae</taxon>
        <taxon>Trichosporeae</taxon>
        <taxon>Loxocarpinae</taxon>
        <taxon>Dorcoceras</taxon>
    </lineage>
</organism>
<name>A0A2Z7AJW5_9LAMI</name>
<evidence type="ECO:0000313" key="8">
    <source>
        <dbReference type="Proteomes" id="UP000250235"/>
    </source>
</evidence>
<evidence type="ECO:0000256" key="6">
    <source>
        <dbReference type="RuleBase" id="RU367044"/>
    </source>
</evidence>
<evidence type="ECO:0000256" key="4">
    <source>
        <dbReference type="ARBA" id="ARBA00022525"/>
    </source>
</evidence>
<accession>A0A2Z7AJW5</accession>